<dbReference type="RefSeq" id="WP_194539767.1">
    <property type="nucleotide sequence ID" value="NZ_JACEFB010000022.1"/>
</dbReference>
<proteinExistence type="predicted"/>
<gene>
    <name evidence="1" type="ORF">H0921_17225</name>
</gene>
<dbReference type="Proteomes" id="UP000542342">
    <property type="component" value="Unassembled WGS sequence"/>
</dbReference>
<evidence type="ECO:0000313" key="1">
    <source>
        <dbReference type="EMBL" id="MBA2227904.1"/>
    </source>
</evidence>
<dbReference type="AlphaFoldDB" id="A0A7V9ADB5"/>
<accession>A0A7V9ADB5</accession>
<organism evidence="1 2">
    <name type="scientific">Thermogemmata fonticola</name>
    <dbReference type="NCBI Taxonomy" id="2755323"/>
    <lineage>
        <taxon>Bacteria</taxon>
        <taxon>Pseudomonadati</taxon>
        <taxon>Planctomycetota</taxon>
        <taxon>Planctomycetia</taxon>
        <taxon>Gemmatales</taxon>
        <taxon>Gemmataceae</taxon>
        <taxon>Thermogemmata</taxon>
    </lineage>
</organism>
<protein>
    <submittedName>
        <fullName evidence="1">Uncharacterized protein</fullName>
    </submittedName>
</protein>
<reference evidence="1 2" key="1">
    <citation type="submission" date="2020-07" db="EMBL/GenBank/DDBJ databases">
        <title>Thermogemmata thermophila gen. nov., sp. nov., a novel moderate thermophilic planctomycete from a Kamchatka hot spring.</title>
        <authorList>
            <person name="Elcheninov A.G."/>
            <person name="Podosokorskaya O.A."/>
            <person name="Kovaleva O.L."/>
            <person name="Novikov A."/>
            <person name="Bonch-Osmolovskaya E.A."/>
            <person name="Toshchakov S.V."/>
            <person name="Kublanov I.V."/>
        </authorList>
    </citation>
    <scope>NUCLEOTIDE SEQUENCE [LARGE SCALE GENOMIC DNA]</scope>
    <source>
        <strain evidence="1 2">2918</strain>
    </source>
</reference>
<keyword evidence="2" id="KW-1185">Reference proteome</keyword>
<name>A0A7V9ADB5_9BACT</name>
<dbReference type="EMBL" id="JACEFB010000022">
    <property type="protein sequence ID" value="MBA2227904.1"/>
    <property type="molecule type" value="Genomic_DNA"/>
</dbReference>
<comment type="caution">
    <text evidence="1">The sequence shown here is derived from an EMBL/GenBank/DDBJ whole genome shotgun (WGS) entry which is preliminary data.</text>
</comment>
<sequence>MRFGATRSQIYDAQKTARALWEHTEQFWQDDVCRRHREQIVEPLDQTVTDLLRAIDQLAALVTQMRQECEDEGTF</sequence>
<evidence type="ECO:0000313" key="2">
    <source>
        <dbReference type="Proteomes" id="UP000542342"/>
    </source>
</evidence>